<evidence type="ECO:0000256" key="11">
    <source>
        <dbReference type="ARBA" id="ARBA00023136"/>
    </source>
</evidence>
<feature type="compositionally biased region" description="Low complexity" evidence="13">
    <location>
        <begin position="553"/>
        <end position="571"/>
    </location>
</feature>
<feature type="region of interest" description="Disordered" evidence="13">
    <location>
        <begin position="509"/>
        <end position="587"/>
    </location>
</feature>
<evidence type="ECO:0000256" key="14">
    <source>
        <dbReference type="SAM" id="Phobius"/>
    </source>
</evidence>
<keyword evidence="2" id="KW-0813">Transport</keyword>
<feature type="region of interest" description="Disordered" evidence="13">
    <location>
        <begin position="604"/>
        <end position="624"/>
    </location>
</feature>
<dbReference type="SMART" id="SM01062">
    <property type="entry name" value="Ca_chan_IQ"/>
    <property type="match status" value="1"/>
</dbReference>
<feature type="domain" description="Voltage-dependent calcium channel alpha-1 subunit IQ" evidence="15">
    <location>
        <begin position="239"/>
        <end position="273"/>
    </location>
</feature>
<dbReference type="InterPro" id="IPR005821">
    <property type="entry name" value="Ion_trans_dom"/>
</dbReference>
<dbReference type="GO" id="GO:0008331">
    <property type="term" value="F:high voltage-gated calcium channel activity"/>
    <property type="evidence" value="ECO:0007669"/>
    <property type="project" value="TreeGrafter"/>
</dbReference>
<keyword evidence="6" id="KW-0677">Repeat</keyword>
<protein>
    <recommendedName>
        <fullName evidence="15">Voltage-dependent calcium channel alpha-1 subunit IQ domain-containing protein</fullName>
    </recommendedName>
</protein>
<evidence type="ECO:0000256" key="5">
    <source>
        <dbReference type="ARBA" id="ARBA00022692"/>
    </source>
</evidence>
<dbReference type="Pfam" id="PF08763">
    <property type="entry name" value="Ca_chan_IQ"/>
    <property type="match status" value="1"/>
</dbReference>
<gene>
    <name evidence="16" type="ORF">PVAND_016844</name>
</gene>
<dbReference type="Gene3D" id="1.10.287.70">
    <property type="match status" value="1"/>
</dbReference>
<evidence type="ECO:0000256" key="4">
    <source>
        <dbReference type="ARBA" id="ARBA00022673"/>
    </source>
</evidence>
<dbReference type="PANTHER" id="PTHR45628">
    <property type="entry name" value="VOLTAGE-DEPENDENT CALCIUM CHANNEL TYPE A SUBUNIT ALPHA-1"/>
    <property type="match status" value="1"/>
</dbReference>
<evidence type="ECO:0000256" key="13">
    <source>
        <dbReference type="SAM" id="MobiDB-lite"/>
    </source>
</evidence>
<evidence type="ECO:0000256" key="2">
    <source>
        <dbReference type="ARBA" id="ARBA00022448"/>
    </source>
</evidence>
<name>A0A9J6BGC8_POLVA</name>
<evidence type="ECO:0000256" key="9">
    <source>
        <dbReference type="ARBA" id="ARBA00022989"/>
    </source>
</evidence>
<proteinExistence type="predicted"/>
<dbReference type="Gene3D" id="6.10.250.2180">
    <property type="match status" value="1"/>
</dbReference>
<dbReference type="PANTHER" id="PTHR45628:SF1">
    <property type="entry name" value="VOLTAGE-DEPENDENT CALCIUM CHANNEL TYPE D SUBUNIT ALPHA-1"/>
    <property type="match status" value="1"/>
</dbReference>
<evidence type="ECO:0000256" key="6">
    <source>
        <dbReference type="ARBA" id="ARBA00022737"/>
    </source>
</evidence>
<dbReference type="InterPro" id="IPR050599">
    <property type="entry name" value="VDCC_alpha-1_subunit"/>
</dbReference>
<feature type="compositionally biased region" description="Pro residues" evidence="13">
    <location>
        <begin position="807"/>
        <end position="819"/>
    </location>
</feature>
<dbReference type="InterPro" id="IPR031649">
    <property type="entry name" value="GPHH_dom"/>
</dbReference>
<feature type="transmembrane region" description="Helical" evidence="14">
    <location>
        <begin position="83"/>
        <end position="104"/>
    </location>
</feature>
<keyword evidence="3" id="KW-0109">Calcium transport</keyword>
<keyword evidence="5 14" id="KW-0812">Transmembrane</keyword>
<dbReference type="SUPFAM" id="SSF81324">
    <property type="entry name" value="Voltage-gated potassium channels"/>
    <property type="match status" value="1"/>
</dbReference>
<feature type="compositionally biased region" description="Polar residues" evidence="13">
    <location>
        <begin position="607"/>
        <end position="624"/>
    </location>
</feature>
<comment type="caution">
    <text evidence="16">The sequence shown here is derived from an EMBL/GenBank/DDBJ whole genome shotgun (WGS) entry which is preliminary data.</text>
</comment>
<dbReference type="InterPro" id="IPR014873">
    <property type="entry name" value="VDCC_a1su_IQ"/>
</dbReference>
<comment type="subcellular location">
    <subcellularLocation>
        <location evidence="1">Membrane</location>
        <topology evidence="1">Multi-pass membrane protein</topology>
    </subcellularLocation>
</comment>
<keyword evidence="9 14" id="KW-1133">Transmembrane helix</keyword>
<sequence>MFGKIALNNDDEGSAITRNNNFQTFPQAVLVLFRSATGEAWQDIMLDCSQRDDVLCDVESDSGRFENGTLTGNQCGNNIAFPYFISFYVLCSFLIINLFVAVIMDNFDYLTRDWSILGPHHLDEFIRLWSEYDPDAKGRIKHLDVVTLLRKISPPLGFGKLCPHRVACKRLVSMNMPLNSDGTVLFNATLFAVVRTSLKIKTEGNIDDANAELRATIKQIWKRTSPKLLDQVVPPPGNDDEVTVGKFYATFLIQDYFRRFKKRKEQESRDGDLNQCNTVTLQAGLRTLHEAGPELKRAISGNLDELSDDNPEPMHRRNHTLFGSVWSSMRKQKPFSRNRMLKPVANGNNNNSSNVVNNNTISLASSIAHNITSNTALGNEYIGNNTASQRLTEGLNNITKSIMQQRGVQQLDMHDDIPLRPLLLNGNQNNSQPVQPQTEVQIESDTNQLLRSQLSTQSSVSSCGESSSYKGPHRQRLLLFRYSRMNQRGHNNLESLIQKSANSACHSVIRRGSSLDTPPIPPERTKRFRIRKDNQYQSMIEDNSVDSDGSNMTSVTTTTTASSASSPPSATHTRHHHSTPSAHQRQMQFRKRIQQQKIATSAMMRVQHQNRSDPSSSDDCMSTQATPQNHGVATGIHIAHNKTIAPAGLISETYEMKNLSSFDLKHQIIRQEDSVKTVSTVSPFSHDDTIETTLSIRDYDDDVDEVKYKRSRSFHGKAVMERNGINQRAIQSTPSSPQGTRPSGFGVVGSAESLVGRVLAQQGLGKYCDEEFVRYTSREMQEALEMTQEEMDLAAHQLLHQDQQPAIMPPQQPQYPKAPPRQRRSDNL</sequence>
<evidence type="ECO:0000256" key="1">
    <source>
        <dbReference type="ARBA" id="ARBA00004141"/>
    </source>
</evidence>
<dbReference type="AlphaFoldDB" id="A0A9J6BGC8"/>
<dbReference type="Pfam" id="PF16905">
    <property type="entry name" value="GPHH"/>
    <property type="match status" value="1"/>
</dbReference>
<accession>A0A9J6BGC8</accession>
<keyword evidence="11 14" id="KW-0472">Membrane</keyword>
<dbReference type="Proteomes" id="UP001107558">
    <property type="component" value="Chromosome 4"/>
</dbReference>
<evidence type="ECO:0000313" key="17">
    <source>
        <dbReference type="Proteomes" id="UP001107558"/>
    </source>
</evidence>
<keyword evidence="4" id="KW-0107">Calcium channel</keyword>
<dbReference type="FunFam" id="1.10.238.10:FF:000063">
    <property type="entry name" value="Voltage-dependent N-type calcium channel subunit alpha"/>
    <property type="match status" value="1"/>
</dbReference>
<keyword evidence="10" id="KW-0406">Ion transport</keyword>
<dbReference type="GO" id="GO:0098703">
    <property type="term" value="P:calcium ion import across plasma membrane"/>
    <property type="evidence" value="ECO:0007669"/>
    <property type="project" value="TreeGrafter"/>
</dbReference>
<keyword evidence="8" id="KW-0851">Voltage-gated channel</keyword>
<keyword evidence="7" id="KW-0106">Calcium</keyword>
<evidence type="ECO:0000313" key="16">
    <source>
        <dbReference type="EMBL" id="KAG5668937.1"/>
    </source>
</evidence>
<organism evidence="16 17">
    <name type="scientific">Polypedilum vanderplanki</name>
    <name type="common">Sleeping chironomid midge</name>
    <dbReference type="NCBI Taxonomy" id="319348"/>
    <lineage>
        <taxon>Eukaryota</taxon>
        <taxon>Metazoa</taxon>
        <taxon>Ecdysozoa</taxon>
        <taxon>Arthropoda</taxon>
        <taxon>Hexapoda</taxon>
        <taxon>Insecta</taxon>
        <taxon>Pterygota</taxon>
        <taxon>Neoptera</taxon>
        <taxon>Endopterygota</taxon>
        <taxon>Diptera</taxon>
        <taxon>Nematocera</taxon>
        <taxon>Chironomoidea</taxon>
        <taxon>Chironomidae</taxon>
        <taxon>Chironominae</taxon>
        <taxon>Polypedilum</taxon>
        <taxon>Polypedilum</taxon>
    </lineage>
</organism>
<evidence type="ECO:0000256" key="12">
    <source>
        <dbReference type="ARBA" id="ARBA00023303"/>
    </source>
</evidence>
<evidence type="ECO:0000259" key="15">
    <source>
        <dbReference type="SMART" id="SM01062"/>
    </source>
</evidence>
<keyword evidence="12" id="KW-0407">Ion channel</keyword>
<feature type="compositionally biased region" description="Polar residues" evidence="13">
    <location>
        <begin position="535"/>
        <end position="552"/>
    </location>
</feature>
<feature type="compositionally biased region" description="Low complexity" evidence="13">
    <location>
        <begin position="797"/>
        <end position="806"/>
    </location>
</feature>
<dbReference type="EMBL" id="JADBJN010000004">
    <property type="protein sequence ID" value="KAG5668937.1"/>
    <property type="molecule type" value="Genomic_DNA"/>
</dbReference>
<evidence type="ECO:0000256" key="10">
    <source>
        <dbReference type="ARBA" id="ARBA00023065"/>
    </source>
</evidence>
<reference evidence="16" key="1">
    <citation type="submission" date="2021-03" db="EMBL/GenBank/DDBJ databases">
        <title>Chromosome level genome of the anhydrobiotic midge Polypedilum vanderplanki.</title>
        <authorList>
            <person name="Yoshida Y."/>
            <person name="Kikawada T."/>
            <person name="Gusev O."/>
        </authorList>
    </citation>
    <scope>NUCLEOTIDE SEQUENCE</scope>
    <source>
        <strain evidence="16">NIAS01</strain>
        <tissue evidence="16">Whole body or cell culture</tissue>
    </source>
</reference>
<dbReference type="OrthoDB" id="431720at2759"/>
<evidence type="ECO:0000256" key="8">
    <source>
        <dbReference type="ARBA" id="ARBA00022882"/>
    </source>
</evidence>
<evidence type="ECO:0000256" key="3">
    <source>
        <dbReference type="ARBA" id="ARBA00022568"/>
    </source>
</evidence>
<dbReference type="Pfam" id="PF00520">
    <property type="entry name" value="Ion_trans"/>
    <property type="match status" value="1"/>
</dbReference>
<keyword evidence="17" id="KW-1185">Reference proteome</keyword>
<dbReference type="GO" id="GO:0005891">
    <property type="term" value="C:voltage-gated calcium channel complex"/>
    <property type="evidence" value="ECO:0007669"/>
    <property type="project" value="TreeGrafter"/>
</dbReference>
<feature type="region of interest" description="Disordered" evidence="13">
    <location>
        <begin position="797"/>
        <end position="828"/>
    </location>
</feature>
<evidence type="ECO:0000256" key="7">
    <source>
        <dbReference type="ARBA" id="ARBA00022837"/>
    </source>
</evidence>